<comment type="caution">
    <text evidence="6">The sequence shown here is derived from an EMBL/GenBank/DDBJ whole genome shotgun (WGS) entry which is preliminary data.</text>
</comment>
<dbReference type="AlphaFoldDB" id="A0A445M040"/>
<gene>
    <name evidence="6" type="ORF">D0Y65_000781</name>
</gene>
<dbReference type="EMBL" id="QZWG01000001">
    <property type="protein sequence ID" value="RZC28940.1"/>
    <property type="molecule type" value="Genomic_DNA"/>
</dbReference>
<dbReference type="PANTHER" id="PTHR31906">
    <property type="entry name" value="PLASTID-LIPID-ASSOCIATED PROTEIN 4, CHLOROPLASTIC-RELATED"/>
    <property type="match status" value="1"/>
</dbReference>
<dbReference type="Proteomes" id="UP000289340">
    <property type="component" value="Chromosome 1"/>
</dbReference>
<name>A0A445M040_GLYSO</name>
<evidence type="ECO:0000256" key="3">
    <source>
        <dbReference type="ARBA" id="ARBA00022640"/>
    </source>
</evidence>
<reference evidence="6 7" key="1">
    <citation type="submission" date="2018-09" db="EMBL/GenBank/DDBJ databases">
        <title>A high-quality reference genome of wild soybean provides a powerful tool to mine soybean genomes.</title>
        <authorList>
            <person name="Xie M."/>
            <person name="Chung C.Y.L."/>
            <person name="Li M.-W."/>
            <person name="Wong F.-L."/>
            <person name="Chan T.-F."/>
            <person name="Lam H.-M."/>
        </authorList>
    </citation>
    <scope>NUCLEOTIDE SEQUENCE [LARGE SCALE GENOMIC DNA]</scope>
    <source>
        <strain evidence="7">cv. W05</strain>
        <tissue evidence="6">Hypocotyl of etiolated seedlings</tissue>
    </source>
</reference>
<organism evidence="6 7">
    <name type="scientific">Glycine soja</name>
    <name type="common">Wild soybean</name>
    <dbReference type="NCBI Taxonomy" id="3848"/>
    <lineage>
        <taxon>Eukaryota</taxon>
        <taxon>Viridiplantae</taxon>
        <taxon>Streptophyta</taxon>
        <taxon>Embryophyta</taxon>
        <taxon>Tracheophyta</taxon>
        <taxon>Spermatophyta</taxon>
        <taxon>Magnoliopsida</taxon>
        <taxon>eudicotyledons</taxon>
        <taxon>Gunneridae</taxon>
        <taxon>Pentapetalae</taxon>
        <taxon>rosids</taxon>
        <taxon>fabids</taxon>
        <taxon>Fabales</taxon>
        <taxon>Fabaceae</taxon>
        <taxon>Papilionoideae</taxon>
        <taxon>50 kb inversion clade</taxon>
        <taxon>NPAAA clade</taxon>
        <taxon>indigoferoid/millettioid clade</taxon>
        <taxon>Phaseoleae</taxon>
        <taxon>Glycine</taxon>
        <taxon>Glycine subgen. Soja</taxon>
    </lineage>
</organism>
<comment type="similarity">
    <text evidence="2">Belongs to the PAP/fibrillin family.</text>
</comment>
<protein>
    <submittedName>
        <fullName evidence="6">Putative plastid-lipid-associated protein 11, chloroplastic</fullName>
    </submittedName>
</protein>
<sequence>MLMASAKLLLPYPFTTKLPGPRYSHRRFTCSSVIAQSGSAKEHLLALIADQDRGIRTQSDPAKRAAIVQAIDAVASAGAGSVTTGDALSATWRLLWTTEKEQLFIIEKAPLFGTRAGDVLQVIDVRERTLNNVISFPPDGVFFVRSSIEVASPQRVNFSPSNFPFPSLPSPPLQISKPKRFSTNVISSLRSDFIFQLGKSDLPLSAQAITSSPLLSTLACPDLLGVSNDASGYQLVSMNLHLLFLDWYHLVQLACLHDPSPFVAAVLNLSGDFFPSAIYQDGTLQGFVQHNHHAHRNSFISLSSLVCPRTSNPIAEFLVLLHQLVSEPVPSLVIKQWQRTHTIKLPFVKWKNVSTAECNQDLSSSLLPCNKQYTECFNRGNKILQPQAIHLEVDNTPDEFKVRLAVVHFKGKALQWHSAYIKSVGLENLPSWNEYQILLLDRFGDVCEDPMADLMKLRQTGSIRVS</sequence>
<evidence type="ECO:0000256" key="4">
    <source>
        <dbReference type="ARBA" id="ARBA00022946"/>
    </source>
</evidence>
<accession>A0A445M040</accession>
<comment type="subcellular location">
    <subcellularLocation>
        <location evidence="1">Plastid</location>
    </subcellularLocation>
</comment>
<evidence type="ECO:0000313" key="6">
    <source>
        <dbReference type="EMBL" id="RZC28940.1"/>
    </source>
</evidence>
<feature type="domain" description="Plastid lipid-associated protein/fibrillin conserved" evidence="5">
    <location>
        <begin position="40"/>
        <end position="159"/>
    </location>
</feature>
<keyword evidence="3" id="KW-0934">Plastid</keyword>
<dbReference type="InterPro" id="IPR006843">
    <property type="entry name" value="PAP/fibrillin_dom"/>
</dbReference>
<keyword evidence="7" id="KW-1185">Reference proteome</keyword>
<evidence type="ECO:0000256" key="1">
    <source>
        <dbReference type="ARBA" id="ARBA00004474"/>
    </source>
</evidence>
<dbReference type="InterPro" id="IPR039633">
    <property type="entry name" value="PAP"/>
</dbReference>
<evidence type="ECO:0000259" key="5">
    <source>
        <dbReference type="Pfam" id="PF04755"/>
    </source>
</evidence>
<dbReference type="GO" id="GO:0009536">
    <property type="term" value="C:plastid"/>
    <property type="evidence" value="ECO:0007669"/>
    <property type="project" value="UniProtKB-SubCell"/>
</dbReference>
<keyword evidence="4" id="KW-0809">Transit peptide</keyword>
<dbReference type="Pfam" id="PF04755">
    <property type="entry name" value="PAP_fibrillin"/>
    <property type="match status" value="1"/>
</dbReference>
<evidence type="ECO:0000313" key="7">
    <source>
        <dbReference type="Proteomes" id="UP000289340"/>
    </source>
</evidence>
<evidence type="ECO:0000256" key="2">
    <source>
        <dbReference type="ARBA" id="ARBA00005845"/>
    </source>
</evidence>
<proteinExistence type="inferred from homology"/>